<dbReference type="EMBL" id="AEAH01003692">
    <property type="protein sequence ID" value="EGH35497.1"/>
    <property type="molecule type" value="Genomic_DNA"/>
</dbReference>
<reference evidence="1 2" key="1">
    <citation type="journal article" date="2011" name="PLoS Pathog.">
        <title>Dynamic evolution of pathogenicity revealed by sequencing and comparative genomics of 19 Pseudomonas syringae isolates.</title>
        <authorList>
            <person name="Baltrus D.A."/>
            <person name="Nishimura M.T."/>
            <person name="Romanchuk A."/>
            <person name="Chang J.H."/>
            <person name="Mukhtar M.S."/>
            <person name="Cherkis K."/>
            <person name="Roach J."/>
            <person name="Grant S.R."/>
            <person name="Jones C.D."/>
            <person name="Dangl J.L."/>
        </authorList>
    </citation>
    <scope>NUCLEOTIDE SEQUENCE [LARGE SCALE GENOMIC DNA]</scope>
    <source>
        <strain evidence="2">M301072PT</strain>
    </source>
</reference>
<feature type="non-terminal residue" evidence="1">
    <location>
        <position position="1"/>
    </location>
</feature>
<protein>
    <submittedName>
        <fullName evidence="1">Amino acid adenylation</fullName>
    </submittedName>
</protein>
<feature type="non-terminal residue" evidence="1">
    <location>
        <position position="45"/>
    </location>
</feature>
<gene>
    <name evidence="1" type="ORF">PSYJA_43371</name>
</gene>
<proteinExistence type="predicted"/>
<evidence type="ECO:0000313" key="1">
    <source>
        <dbReference type="EMBL" id="EGH35497.1"/>
    </source>
</evidence>
<dbReference type="Proteomes" id="UP000004471">
    <property type="component" value="Unassembled WGS sequence"/>
</dbReference>
<dbReference type="Gene3D" id="3.40.50.980">
    <property type="match status" value="1"/>
</dbReference>
<dbReference type="SUPFAM" id="SSF56801">
    <property type="entry name" value="Acetyl-CoA synthetase-like"/>
    <property type="match status" value="1"/>
</dbReference>
<sequence length="45" mass="4912">NPAFDASTLDVWAPLLNGGCVVVIEQNDLLSPLNFQRLLLEQSVT</sequence>
<dbReference type="AlphaFoldDB" id="F3FZ55"/>
<comment type="caution">
    <text evidence="1">The sequence shown here is derived from an EMBL/GenBank/DDBJ whole genome shotgun (WGS) entry which is preliminary data.</text>
</comment>
<accession>F3FZ55</accession>
<evidence type="ECO:0000313" key="2">
    <source>
        <dbReference type="Proteomes" id="UP000004471"/>
    </source>
</evidence>
<organism evidence="1 2">
    <name type="scientific">Pseudomonas syringae pv. japonica str. M301072</name>
    <dbReference type="NCBI Taxonomy" id="629262"/>
    <lineage>
        <taxon>Bacteria</taxon>
        <taxon>Pseudomonadati</taxon>
        <taxon>Pseudomonadota</taxon>
        <taxon>Gammaproteobacteria</taxon>
        <taxon>Pseudomonadales</taxon>
        <taxon>Pseudomonadaceae</taxon>
        <taxon>Pseudomonas</taxon>
        <taxon>Pseudomonas syringae</taxon>
    </lineage>
</organism>
<name>F3FZ55_PSESX</name>
<dbReference type="HOGENOM" id="CLU_3226597_0_0_6"/>